<dbReference type="GO" id="GO:0004650">
    <property type="term" value="F:polygalacturonase activity"/>
    <property type="evidence" value="ECO:0007669"/>
    <property type="project" value="InterPro"/>
</dbReference>
<dbReference type="Gramene" id="KGN44733">
    <property type="protein sequence ID" value="KGN44733"/>
    <property type="gene ID" value="Csa_7G375750"/>
</dbReference>
<comment type="subcellular location">
    <subcellularLocation>
        <location evidence="1">Secreted</location>
        <location evidence="1">Cell wall</location>
    </subcellularLocation>
</comment>
<evidence type="ECO:0000259" key="11">
    <source>
        <dbReference type="Pfam" id="PF03101"/>
    </source>
</evidence>
<evidence type="ECO:0000313" key="13">
    <source>
        <dbReference type="Proteomes" id="UP000029981"/>
    </source>
</evidence>
<dbReference type="PROSITE" id="PS00502">
    <property type="entry name" value="POLYGALACTURONASE"/>
    <property type="match status" value="1"/>
</dbReference>
<dbReference type="AlphaFoldDB" id="A0A0A0K5G0"/>
<dbReference type="Pfam" id="PF00295">
    <property type="entry name" value="Glyco_hydro_28"/>
    <property type="match status" value="1"/>
</dbReference>
<dbReference type="InterPro" id="IPR011050">
    <property type="entry name" value="Pectin_lyase_fold/virulence"/>
</dbReference>
<organism evidence="12 13">
    <name type="scientific">Cucumis sativus</name>
    <name type="common">Cucumber</name>
    <dbReference type="NCBI Taxonomy" id="3659"/>
    <lineage>
        <taxon>Eukaryota</taxon>
        <taxon>Viridiplantae</taxon>
        <taxon>Streptophyta</taxon>
        <taxon>Embryophyta</taxon>
        <taxon>Tracheophyta</taxon>
        <taxon>Spermatophyta</taxon>
        <taxon>Magnoliopsida</taxon>
        <taxon>eudicotyledons</taxon>
        <taxon>Gunneridae</taxon>
        <taxon>Pentapetalae</taxon>
        <taxon>rosids</taxon>
        <taxon>fabids</taxon>
        <taxon>Cucurbitales</taxon>
        <taxon>Cucurbitaceae</taxon>
        <taxon>Benincaseae</taxon>
        <taxon>Cucumis</taxon>
    </lineage>
</organism>
<proteinExistence type="inferred from homology"/>
<reference evidence="12 13" key="1">
    <citation type="journal article" date="2009" name="Nat. Genet.">
        <title>The genome of the cucumber, Cucumis sativus L.</title>
        <authorList>
            <person name="Huang S."/>
            <person name="Li R."/>
            <person name="Zhang Z."/>
            <person name="Li L."/>
            <person name="Gu X."/>
            <person name="Fan W."/>
            <person name="Lucas W.J."/>
            <person name="Wang X."/>
            <person name="Xie B."/>
            <person name="Ni P."/>
            <person name="Ren Y."/>
            <person name="Zhu H."/>
            <person name="Li J."/>
            <person name="Lin K."/>
            <person name="Jin W."/>
            <person name="Fei Z."/>
            <person name="Li G."/>
            <person name="Staub J."/>
            <person name="Kilian A."/>
            <person name="van der Vossen E.A."/>
            <person name="Wu Y."/>
            <person name="Guo J."/>
            <person name="He J."/>
            <person name="Jia Z."/>
            <person name="Ren Y."/>
            <person name="Tian G."/>
            <person name="Lu Y."/>
            <person name="Ruan J."/>
            <person name="Qian W."/>
            <person name="Wang M."/>
            <person name="Huang Q."/>
            <person name="Li B."/>
            <person name="Xuan Z."/>
            <person name="Cao J."/>
            <person name="Asan"/>
            <person name="Wu Z."/>
            <person name="Zhang J."/>
            <person name="Cai Q."/>
            <person name="Bai Y."/>
            <person name="Zhao B."/>
            <person name="Han Y."/>
            <person name="Li Y."/>
            <person name="Li X."/>
            <person name="Wang S."/>
            <person name="Shi Q."/>
            <person name="Liu S."/>
            <person name="Cho W.K."/>
            <person name="Kim J.Y."/>
            <person name="Xu Y."/>
            <person name="Heller-Uszynska K."/>
            <person name="Miao H."/>
            <person name="Cheng Z."/>
            <person name="Zhang S."/>
            <person name="Wu J."/>
            <person name="Yang Y."/>
            <person name="Kang H."/>
            <person name="Li M."/>
            <person name="Liang H."/>
            <person name="Ren X."/>
            <person name="Shi Z."/>
            <person name="Wen M."/>
            <person name="Jian M."/>
            <person name="Yang H."/>
            <person name="Zhang G."/>
            <person name="Yang Z."/>
            <person name="Chen R."/>
            <person name="Liu S."/>
            <person name="Li J."/>
            <person name="Ma L."/>
            <person name="Liu H."/>
            <person name="Zhou Y."/>
            <person name="Zhao J."/>
            <person name="Fang X."/>
            <person name="Li G."/>
            <person name="Fang L."/>
            <person name="Li Y."/>
            <person name="Liu D."/>
            <person name="Zheng H."/>
            <person name="Zhang Y."/>
            <person name="Qin N."/>
            <person name="Li Z."/>
            <person name="Yang G."/>
            <person name="Yang S."/>
            <person name="Bolund L."/>
            <person name="Kristiansen K."/>
            <person name="Zheng H."/>
            <person name="Li S."/>
            <person name="Zhang X."/>
            <person name="Yang H."/>
            <person name="Wang J."/>
            <person name="Sun R."/>
            <person name="Zhang B."/>
            <person name="Jiang S."/>
            <person name="Wang J."/>
            <person name="Du Y."/>
            <person name="Li S."/>
        </authorList>
    </citation>
    <scope>NUCLEOTIDE SEQUENCE [LARGE SCALE GENOMIC DNA]</scope>
    <source>
        <strain evidence="13">cv. 9930</strain>
    </source>
</reference>
<protein>
    <recommendedName>
        <fullName evidence="11">FAR1 domain-containing protein</fullName>
    </recommendedName>
</protein>
<dbReference type="EMBL" id="CM002928">
    <property type="protein sequence ID" value="KGN44733.1"/>
    <property type="molecule type" value="Genomic_DNA"/>
</dbReference>
<dbReference type="FunFam" id="2.160.20.10:FF:000004">
    <property type="entry name" value="Pectin lyase-like superfamily protein"/>
    <property type="match status" value="1"/>
</dbReference>
<evidence type="ECO:0000256" key="10">
    <source>
        <dbReference type="SAM" id="SignalP"/>
    </source>
</evidence>
<reference evidence="12 13" key="3">
    <citation type="journal article" date="2010" name="BMC Genomics">
        <title>Transcriptome sequencing and comparative analysis of cucumber flowers with different sex types.</title>
        <authorList>
            <person name="Guo S."/>
            <person name="Zheng Y."/>
            <person name="Joung J.G."/>
            <person name="Liu S."/>
            <person name="Zhang Z."/>
            <person name="Crasta O.R."/>
            <person name="Sobral B.W."/>
            <person name="Xu Y."/>
            <person name="Huang S."/>
            <person name="Fei Z."/>
        </authorList>
    </citation>
    <scope>NUCLEOTIDE SEQUENCE [LARGE SCALE GENOMIC DNA]</scope>
    <source>
        <strain evidence="13">cv. 9930</strain>
    </source>
</reference>
<keyword evidence="3" id="KW-0134">Cell wall</keyword>
<dbReference type="Pfam" id="PF03101">
    <property type="entry name" value="FAR1"/>
    <property type="match status" value="1"/>
</dbReference>
<dbReference type="SMART" id="SM00710">
    <property type="entry name" value="PbH1"/>
    <property type="match status" value="5"/>
</dbReference>
<keyword evidence="10" id="KW-0732">Signal</keyword>
<dbReference type="STRING" id="3659.A0A0A0K5G0"/>
<evidence type="ECO:0000313" key="12">
    <source>
        <dbReference type="EMBL" id="KGN44733.1"/>
    </source>
</evidence>
<feature type="domain" description="FAR1" evidence="11">
    <location>
        <begin position="559"/>
        <end position="648"/>
    </location>
</feature>
<dbReference type="Gene3D" id="2.160.20.10">
    <property type="entry name" value="Single-stranded right-handed beta-helix, Pectin lyase-like"/>
    <property type="match status" value="1"/>
</dbReference>
<evidence type="ECO:0000256" key="4">
    <source>
        <dbReference type="ARBA" id="ARBA00022525"/>
    </source>
</evidence>
<accession>A0A0A0K5G0</accession>
<gene>
    <name evidence="12" type="ORF">Csa_7G375750</name>
</gene>
<evidence type="ECO:0000256" key="9">
    <source>
        <dbReference type="RuleBase" id="RU361169"/>
    </source>
</evidence>
<dbReference type="GO" id="GO:0071555">
    <property type="term" value="P:cell wall organization"/>
    <property type="evidence" value="ECO:0007669"/>
    <property type="project" value="UniProtKB-KW"/>
</dbReference>
<comment type="similarity">
    <text evidence="2 9">Belongs to the glycosyl hydrolase 28 family.</text>
</comment>
<reference evidence="12 13" key="4">
    <citation type="journal article" date="2011" name="BMC Genomics">
        <title>RNA-Seq improves annotation of protein-coding genes in the cucumber genome.</title>
        <authorList>
            <person name="Li Z."/>
            <person name="Zhang Z."/>
            <person name="Yan P."/>
            <person name="Huang S."/>
            <person name="Fei Z."/>
            <person name="Lin K."/>
        </authorList>
    </citation>
    <scope>NUCLEOTIDE SEQUENCE [LARGE SCALE GENOMIC DNA]</scope>
    <source>
        <strain evidence="13">cv. 9930</strain>
    </source>
</reference>
<dbReference type="Proteomes" id="UP000029981">
    <property type="component" value="Chromosome 7"/>
</dbReference>
<dbReference type="GO" id="GO:0005975">
    <property type="term" value="P:carbohydrate metabolic process"/>
    <property type="evidence" value="ECO:0007669"/>
    <property type="project" value="InterPro"/>
</dbReference>
<keyword evidence="13" id="KW-1185">Reference proteome</keyword>
<evidence type="ECO:0000256" key="7">
    <source>
        <dbReference type="ARBA" id="ARBA00023316"/>
    </source>
</evidence>
<sequence>MTISRILSLFQILLLVFAWQCYDKVAAIITDDIANLNNEIISTINQQLIPSPTATPGPLGMETLPDLDDTVNDSNNTNNDLNENGESVFDVTKHGAKADGKTDDAQAFETTWIAACRNTVGPVKILIPKGTYLVGPMTLAGPCKSFPITIENQGIVKATTDLSEYSSPEWFSIEDITGFILTGSGVFDGQGTAVWAYNDCKSNKDCQLLPISIKFSGLNHTIVDGITSLNSKGFHMSLFNCYNFTITNVNIIAPDESPNTDGIHLSTSELVNIMNSIIGTGDDCVSIGHSTVKITVTNVTCGPGHGLSVGSLGKYSREKDVYDVLVKNCTIFNATNGARIKTFASPISGLASGIIFEDIIMYNVKYPIIIDQTYSTDENKESKWKVSDVHFKNIRGTSATNVGVLLECSKLLPCEGVVLKDINLTYGGTDSKNTTIVSSCLNAKITTFGVQNPPPCDDGNWDIHLLVGGSTHLLHQKYNWRFWERISPLKITHKILHKIRPTFAVSTTVQSHPQKPMNLDDGSGPAHNSIEVNTHAADGNLVLEPYVGMEFDSEDAARRFYAEYARQMGFVVRIMQRRRSGIDGRTLARRLGCNKQGFSPNHRGIYGLDKKSRPSAREGCKATILVKMEKSGKWVVTRFVKDHNHPLVVCSNGFNSSGDKDKKIEELKMELEHQEQLCIAYREKLFNFISNVEEQTEELSSKIQVIIGNVRQVESGMQKHYQCRQ</sequence>
<dbReference type="eggNOG" id="ENOG502QV2R">
    <property type="taxonomic scope" value="Eukaryota"/>
</dbReference>
<feature type="chain" id="PRO_5001964940" description="FAR1 domain-containing protein" evidence="10">
    <location>
        <begin position="19"/>
        <end position="725"/>
    </location>
</feature>
<evidence type="ECO:0000256" key="8">
    <source>
        <dbReference type="PROSITE-ProRule" id="PRU10052"/>
    </source>
</evidence>
<evidence type="ECO:0000256" key="2">
    <source>
        <dbReference type="ARBA" id="ARBA00008834"/>
    </source>
</evidence>
<keyword evidence="4" id="KW-0964">Secreted</keyword>
<dbReference type="PANTHER" id="PTHR31375">
    <property type="match status" value="1"/>
</dbReference>
<dbReference type="InterPro" id="IPR012334">
    <property type="entry name" value="Pectin_lyas_fold"/>
</dbReference>
<evidence type="ECO:0000256" key="5">
    <source>
        <dbReference type="ARBA" id="ARBA00022801"/>
    </source>
</evidence>
<evidence type="ECO:0000256" key="3">
    <source>
        <dbReference type="ARBA" id="ARBA00022512"/>
    </source>
</evidence>
<keyword evidence="5 9" id="KW-0378">Hydrolase</keyword>
<dbReference type="SUPFAM" id="SSF51126">
    <property type="entry name" value="Pectin lyase-like"/>
    <property type="match status" value="1"/>
</dbReference>
<feature type="signal peptide" evidence="10">
    <location>
        <begin position="1"/>
        <end position="18"/>
    </location>
</feature>
<reference evidence="12 13" key="2">
    <citation type="journal article" date="2009" name="PLoS ONE">
        <title>An integrated genetic and cytogenetic map of the cucumber genome.</title>
        <authorList>
            <person name="Ren Y."/>
            <person name="Zhang Z."/>
            <person name="Liu J."/>
            <person name="Staub J.E."/>
            <person name="Han Y."/>
            <person name="Cheng Z."/>
            <person name="Li X."/>
            <person name="Lu J."/>
            <person name="Miao H."/>
            <person name="Kang H."/>
            <person name="Xie B."/>
            <person name="Gu X."/>
            <person name="Wang X."/>
            <person name="Du Y."/>
            <person name="Jin W."/>
            <person name="Huang S."/>
        </authorList>
    </citation>
    <scope>NUCLEOTIDE SEQUENCE [LARGE SCALE GENOMIC DNA]</scope>
    <source>
        <strain evidence="13">cv. 9930</strain>
    </source>
</reference>
<dbReference type="InterPro" id="IPR006626">
    <property type="entry name" value="PbH1"/>
</dbReference>
<dbReference type="InterPro" id="IPR000743">
    <property type="entry name" value="Glyco_hydro_28"/>
</dbReference>
<dbReference type="InterPro" id="IPR004330">
    <property type="entry name" value="FAR1_DNA_bnd_dom"/>
</dbReference>
<keyword evidence="6 9" id="KW-0326">Glycosidase</keyword>
<evidence type="ECO:0000256" key="1">
    <source>
        <dbReference type="ARBA" id="ARBA00004191"/>
    </source>
</evidence>
<evidence type="ECO:0000256" key="6">
    <source>
        <dbReference type="ARBA" id="ARBA00023295"/>
    </source>
</evidence>
<name>A0A0A0K5G0_CUCSA</name>
<keyword evidence="7" id="KW-0961">Cell wall biogenesis/degradation</keyword>
<feature type="active site" evidence="8">
    <location>
        <position position="305"/>
    </location>
</feature>